<accession>D2V0X0</accession>
<proteinExistence type="inferred from homology"/>
<dbReference type="eggNOG" id="ENOG502QRDB">
    <property type="taxonomic scope" value="Eukaryota"/>
</dbReference>
<dbReference type="VEuPathDB" id="AmoebaDB:NAEGRDRAFT_56751"/>
<evidence type="ECO:0000313" key="4">
    <source>
        <dbReference type="EMBL" id="EFC49589.1"/>
    </source>
</evidence>
<name>D2V0X0_NAEGR</name>
<dbReference type="InterPro" id="IPR029066">
    <property type="entry name" value="PLP-binding_barrel"/>
</dbReference>
<dbReference type="SMART" id="SM01119">
    <property type="entry name" value="D-ser_dehydrat"/>
    <property type="match status" value="1"/>
</dbReference>
<gene>
    <name evidence="4" type="ORF">NAEGRDRAFT_56751</name>
</gene>
<dbReference type="Pfam" id="PF01168">
    <property type="entry name" value="Ala_racemase_N"/>
    <property type="match status" value="1"/>
</dbReference>
<dbReference type="Proteomes" id="UP000006671">
    <property type="component" value="Unassembled WGS sequence"/>
</dbReference>
<dbReference type="RefSeq" id="XP_002682333.1">
    <property type="nucleotide sequence ID" value="XM_002682287.1"/>
</dbReference>
<evidence type="ECO:0000259" key="3">
    <source>
        <dbReference type="SMART" id="SM01119"/>
    </source>
</evidence>
<keyword evidence="5" id="KW-1185">Reference proteome</keyword>
<feature type="non-terminal residue" evidence="4">
    <location>
        <position position="284"/>
    </location>
</feature>
<reference evidence="4 5" key="1">
    <citation type="journal article" date="2010" name="Cell">
        <title>The genome of Naegleria gruberi illuminates early eukaryotic versatility.</title>
        <authorList>
            <person name="Fritz-Laylin L.K."/>
            <person name="Prochnik S.E."/>
            <person name="Ginger M.L."/>
            <person name="Dacks J.B."/>
            <person name="Carpenter M.L."/>
            <person name="Field M.C."/>
            <person name="Kuo A."/>
            <person name="Paredez A."/>
            <person name="Chapman J."/>
            <person name="Pham J."/>
            <person name="Shu S."/>
            <person name="Neupane R."/>
            <person name="Cipriano M."/>
            <person name="Mancuso J."/>
            <person name="Tu H."/>
            <person name="Salamov A."/>
            <person name="Lindquist E."/>
            <person name="Shapiro H."/>
            <person name="Lucas S."/>
            <person name="Grigoriev I.V."/>
            <person name="Cande W.Z."/>
            <person name="Fulton C."/>
            <person name="Rokhsar D.S."/>
            <person name="Dawson S.C."/>
        </authorList>
    </citation>
    <scope>NUCLEOTIDE SEQUENCE [LARGE SCALE GENOMIC DNA]</scope>
    <source>
        <strain evidence="4 5">NEG-M</strain>
    </source>
</reference>
<keyword evidence="2" id="KW-0456">Lyase</keyword>
<dbReference type="OMA" id="FYNSREN"/>
<dbReference type="GO" id="GO:0036088">
    <property type="term" value="P:D-serine catabolic process"/>
    <property type="evidence" value="ECO:0007669"/>
    <property type="project" value="TreeGrafter"/>
</dbReference>
<dbReference type="PANTHER" id="PTHR28004">
    <property type="entry name" value="ZGC:162816-RELATED"/>
    <property type="match status" value="1"/>
</dbReference>
<evidence type="ECO:0000256" key="1">
    <source>
        <dbReference type="ARBA" id="ARBA00005323"/>
    </source>
</evidence>
<evidence type="ECO:0000256" key="2">
    <source>
        <dbReference type="ARBA" id="ARBA00023239"/>
    </source>
</evidence>
<dbReference type="PANTHER" id="PTHR28004:SF2">
    <property type="entry name" value="D-SERINE DEHYDRATASE"/>
    <property type="match status" value="1"/>
</dbReference>
<dbReference type="InterPro" id="IPR026956">
    <property type="entry name" value="D-ser_dehydrat-like_dom"/>
</dbReference>
<feature type="domain" description="D-serine dehydratase-like" evidence="3">
    <location>
        <begin position="170"/>
        <end position="266"/>
    </location>
</feature>
<evidence type="ECO:0000313" key="5">
    <source>
        <dbReference type="Proteomes" id="UP000006671"/>
    </source>
</evidence>
<dbReference type="GeneID" id="8855473"/>
<organism evidence="5">
    <name type="scientific">Naegleria gruberi</name>
    <name type="common">Amoeba</name>
    <dbReference type="NCBI Taxonomy" id="5762"/>
    <lineage>
        <taxon>Eukaryota</taxon>
        <taxon>Discoba</taxon>
        <taxon>Heterolobosea</taxon>
        <taxon>Tetramitia</taxon>
        <taxon>Eutetramitia</taxon>
        <taxon>Vahlkampfiidae</taxon>
        <taxon>Naegleria</taxon>
    </lineage>
</organism>
<dbReference type="AlphaFoldDB" id="D2V0X0"/>
<dbReference type="STRING" id="5762.D2V0X0"/>
<dbReference type="InterPro" id="IPR042208">
    <property type="entry name" value="D-ser_dehydrat-like_sf"/>
</dbReference>
<dbReference type="InParanoid" id="D2V0X0"/>
<protein>
    <submittedName>
        <fullName evidence="4">Predicted protein</fullName>
    </submittedName>
</protein>
<dbReference type="Gene3D" id="2.40.37.20">
    <property type="entry name" value="D-serine dehydratase-like domain"/>
    <property type="match status" value="1"/>
</dbReference>
<dbReference type="KEGG" id="ngr:NAEGRDRAFT_56751"/>
<sequence>MNNLQNKTVSLCVDNCGVIELLDKLMDGESKKLNLVVEYNVGQNRCGVESQDQVLDLVKIINESRHLNFKGIQCYNGSNQHIKSYEERKLATQKVVEKTRSLVDFLEEKGIKVEYVTGGGTGTFEFEMNSGVFTEIQPGSWLFGDADYGSIMTKNNKPVLEDDSHFYSQSLYILSTVVSKTEGKRVVLDAGLKASTIDSGNPILKEPQMRVLKYNFGGDEHGILSVNENEKSKDLIDQINVGDQIQLIPGHVDPTFNMYDSIIFYNSRENNLVTRVEKIKARGP</sequence>
<dbReference type="InterPro" id="IPR051466">
    <property type="entry name" value="D-amino_acid_metab_enzyme"/>
</dbReference>
<dbReference type="SUPFAM" id="SSF51419">
    <property type="entry name" value="PLP-binding barrel"/>
    <property type="match status" value="1"/>
</dbReference>
<dbReference type="InterPro" id="IPR001608">
    <property type="entry name" value="Ala_racemase_N"/>
</dbReference>
<dbReference type="OrthoDB" id="20198at2759"/>
<comment type="similarity">
    <text evidence="1">Belongs to the DSD1 family.</text>
</comment>
<dbReference type="EMBL" id="GG738847">
    <property type="protein sequence ID" value="EFC49589.1"/>
    <property type="molecule type" value="Genomic_DNA"/>
</dbReference>
<dbReference type="Pfam" id="PF14031">
    <property type="entry name" value="D-ser_dehydrat"/>
    <property type="match status" value="1"/>
</dbReference>
<dbReference type="GO" id="GO:0008721">
    <property type="term" value="F:D-serine ammonia-lyase activity"/>
    <property type="evidence" value="ECO:0007669"/>
    <property type="project" value="TreeGrafter"/>
</dbReference>
<dbReference type="Gene3D" id="3.20.20.10">
    <property type="entry name" value="Alanine racemase"/>
    <property type="match status" value="1"/>
</dbReference>